<evidence type="ECO:0000313" key="3">
    <source>
        <dbReference type="Proteomes" id="UP001267878"/>
    </source>
</evidence>
<feature type="signal peptide" evidence="1">
    <location>
        <begin position="1"/>
        <end position="21"/>
    </location>
</feature>
<evidence type="ECO:0000313" key="2">
    <source>
        <dbReference type="EMBL" id="MDR7100546.1"/>
    </source>
</evidence>
<name>A0ABU1VSS9_9GAMM</name>
<evidence type="ECO:0000256" key="1">
    <source>
        <dbReference type="SAM" id="SignalP"/>
    </source>
</evidence>
<dbReference type="Gene3D" id="3.10.450.160">
    <property type="entry name" value="inner membrane protein cigr"/>
    <property type="match status" value="1"/>
</dbReference>
<dbReference type="Proteomes" id="UP001267878">
    <property type="component" value="Unassembled WGS sequence"/>
</dbReference>
<reference evidence="2 3" key="1">
    <citation type="submission" date="2023-07" db="EMBL/GenBank/DDBJ databases">
        <title>Sorghum-associated microbial communities from plants grown in Nebraska, USA.</title>
        <authorList>
            <person name="Schachtman D."/>
        </authorList>
    </citation>
    <scope>NUCLEOTIDE SEQUENCE [LARGE SCALE GENOMIC DNA]</scope>
    <source>
        <strain evidence="2 3">BE187</strain>
    </source>
</reference>
<sequence>MKRLLLVASLALLSLSSVAFAKGHGKGHGGDHGDHPPGNHYGWHKGEHIDVIYLQPRYYVEDYRVVHLAPPPPGHRWIRHPDGRYILVAVATGIIADILLNH</sequence>
<dbReference type="RefSeq" id="WP_310055443.1">
    <property type="nucleotide sequence ID" value="NZ_JAVDVW010000002.1"/>
</dbReference>
<dbReference type="EMBL" id="JAVDVW010000002">
    <property type="protein sequence ID" value="MDR7100546.1"/>
    <property type="molecule type" value="Genomic_DNA"/>
</dbReference>
<organism evidence="2 3">
    <name type="scientific">Agrilutibacter niabensis</name>
    <dbReference type="NCBI Taxonomy" id="380628"/>
    <lineage>
        <taxon>Bacteria</taxon>
        <taxon>Pseudomonadati</taxon>
        <taxon>Pseudomonadota</taxon>
        <taxon>Gammaproteobacteria</taxon>
        <taxon>Lysobacterales</taxon>
        <taxon>Lysobacteraceae</taxon>
        <taxon>Agrilutibacter</taxon>
    </lineage>
</organism>
<keyword evidence="1" id="KW-0732">Signal</keyword>
<protein>
    <submittedName>
        <fullName evidence="2">Ni/Co efflux regulator RcnB</fullName>
    </submittedName>
</protein>
<gene>
    <name evidence="2" type="ORF">J2X04_002927</name>
</gene>
<dbReference type="InterPro" id="IPR024572">
    <property type="entry name" value="RcnB"/>
</dbReference>
<comment type="caution">
    <text evidence="2">The sequence shown here is derived from an EMBL/GenBank/DDBJ whole genome shotgun (WGS) entry which is preliminary data.</text>
</comment>
<dbReference type="Pfam" id="PF11776">
    <property type="entry name" value="RcnB"/>
    <property type="match status" value="1"/>
</dbReference>
<proteinExistence type="predicted"/>
<accession>A0ABU1VSS9</accession>
<keyword evidence="3" id="KW-1185">Reference proteome</keyword>
<feature type="chain" id="PRO_5046982774" evidence="1">
    <location>
        <begin position="22"/>
        <end position="102"/>
    </location>
</feature>